<dbReference type="GO" id="GO:0003886">
    <property type="term" value="F:DNA (cytosine-5-)-methyltransferase activity"/>
    <property type="evidence" value="ECO:0007669"/>
    <property type="project" value="UniProtKB-EC"/>
</dbReference>
<dbReference type="PROSITE" id="PS51679">
    <property type="entry name" value="SAM_MT_C5"/>
    <property type="match status" value="1"/>
</dbReference>
<evidence type="ECO:0000256" key="3">
    <source>
        <dbReference type="ARBA" id="ARBA00022679"/>
    </source>
</evidence>
<feature type="non-terminal residue" evidence="7">
    <location>
        <position position="1"/>
    </location>
</feature>
<evidence type="ECO:0000256" key="6">
    <source>
        <dbReference type="SAM" id="MobiDB-lite"/>
    </source>
</evidence>
<dbReference type="Proteomes" id="UP001172155">
    <property type="component" value="Unassembled WGS sequence"/>
</dbReference>
<dbReference type="PANTHER" id="PTHR10629:SF52">
    <property type="entry name" value="DNA (CYTOSINE-5)-METHYLTRANSFERASE 1"/>
    <property type="match status" value="1"/>
</dbReference>
<keyword evidence="8" id="KW-1185">Reference proteome</keyword>
<evidence type="ECO:0000256" key="1">
    <source>
        <dbReference type="ARBA" id="ARBA00011975"/>
    </source>
</evidence>
<reference evidence="7" key="1">
    <citation type="submission" date="2023-06" db="EMBL/GenBank/DDBJ databases">
        <title>Genome-scale phylogeny and comparative genomics of the fungal order Sordariales.</title>
        <authorList>
            <consortium name="Lawrence Berkeley National Laboratory"/>
            <person name="Hensen N."/>
            <person name="Bonometti L."/>
            <person name="Westerberg I."/>
            <person name="Brannstrom I.O."/>
            <person name="Guillou S."/>
            <person name="Cros-Aarteil S."/>
            <person name="Calhoun S."/>
            <person name="Haridas S."/>
            <person name="Kuo A."/>
            <person name="Mondo S."/>
            <person name="Pangilinan J."/>
            <person name="Riley R."/>
            <person name="LaButti K."/>
            <person name="Andreopoulos B."/>
            <person name="Lipzen A."/>
            <person name="Chen C."/>
            <person name="Yanf M."/>
            <person name="Daum C."/>
            <person name="Ng V."/>
            <person name="Clum A."/>
            <person name="Steindorff A."/>
            <person name="Ohm R."/>
            <person name="Martin F."/>
            <person name="Silar P."/>
            <person name="Natvig D."/>
            <person name="Lalanne C."/>
            <person name="Gautier V."/>
            <person name="Ament-velasquez S.L."/>
            <person name="Kruys A."/>
            <person name="Hutchinson M.I."/>
            <person name="Powell A.J."/>
            <person name="Barry K."/>
            <person name="Miller A.N."/>
            <person name="Grigoriev I.V."/>
            <person name="Debuchy R."/>
            <person name="Gladieux P."/>
            <person name="Thoren M.H."/>
            <person name="Johannesson H."/>
        </authorList>
    </citation>
    <scope>NUCLEOTIDE SEQUENCE</scope>
    <source>
        <strain evidence="7">SMH3187-1</strain>
    </source>
</reference>
<proteinExistence type="inferred from homology"/>
<dbReference type="PANTHER" id="PTHR10629">
    <property type="entry name" value="CYTOSINE-SPECIFIC METHYLTRANSFERASE"/>
    <property type="match status" value="1"/>
</dbReference>
<keyword evidence="2 5" id="KW-0489">Methyltransferase</keyword>
<keyword evidence="3 5" id="KW-0808">Transferase</keyword>
<dbReference type="PRINTS" id="PR00105">
    <property type="entry name" value="C5METTRFRASE"/>
</dbReference>
<comment type="caution">
    <text evidence="7">The sequence shown here is derived from an EMBL/GenBank/DDBJ whole genome shotgun (WGS) entry which is preliminary data.</text>
</comment>
<gene>
    <name evidence="7" type="ORF">B0T18DRAFT_289534</name>
</gene>
<name>A0AA40K8D0_9PEZI</name>
<feature type="non-terminal residue" evidence="7">
    <location>
        <position position="532"/>
    </location>
</feature>
<dbReference type="SUPFAM" id="SSF53335">
    <property type="entry name" value="S-adenosyl-L-methionine-dependent methyltransferases"/>
    <property type="match status" value="1"/>
</dbReference>
<evidence type="ECO:0000256" key="4">
    <source>
        <dbReference type="ARBA" id="ARBA00022691"/>
    </source>
</evidence>
<dbReference type="GO" id="GO:0044027">
    <property type="term" value="P:negative regulation of gene expression via chromosomal CpG island methylation"/>
    <property type="evidence" value="ECO:0007669"/>
    <property type="project" value="TreeGrafter"/>
</dbReference>
<dbReference type="AlphaFoldDB" id="A0AA40K8D0"/>
<keyword evidence="4 5" id="KW-0949">S-adenosyl-L-methionine</keyword>
<feature type="region of interest" description="Disordered" evidence="6">
    <location>
        <begin position="208"/>
        <end position="227"/>
    </location>
</feature>
<feature type="active site" evidence="5">
    <location>
        <position position="302"/>
    </location>
</feature>
<evidence type="ECO:0000313" key="7">
    <source>
        <dbReference type="EMBL" id="KAK0749580.1"/>
    </source>
</evidence>
<dbReference type="InterPro" id="IPR001525">
    <property type="entry name" value="C5_MeTfrase"/>
</dbReference>
<dbReference type="Gene3D" id="3.40.50.150">
    <property type="entry name" value="Vaccinia Virus protein VP39"/>
    <property type="match status" value="1"/>
</dbReference>
<evidence type="ECO:0000256" key="2">
    <source>
        <dbReference type="ARBA" id="ARBA00022603"/>
    </source>
</evidence>
<dbReference type="GO" id="GO:0005634">
    <property type="term" value="C:nucleus"/>
    <property type="evidence" value="ECO:0007669"/>
    <property type="project" value="TreeGrafter"/>
</dbReference>
<evidence type="ECO:0000256" key="5">
    <source>
        <dbReference type="PROSITE-ProRule" id="PRU01016"/>
    </source>
</evidence>
<comment type="similarity">
    <text evidence="5">Belongs to the class I-like SAM-binding methyltransferase superfamily. C5-methyltransferase family.</text>
</comment>
<sequence length="532" mass="59317">GSYLDEFICDDGLVIKAGVTVELSEPLTITGLAAPFLKVTVILDTGDGGAILRGVPFVRARHVKMMLARKINEVCMLVVVDNTQVEARHEVSADRVVRIRDLRMTNSAYPEHGYNTKDLLRRGKDYVLTHSPLVCRWKFVQIFDTSLARRKNSKPVEWELVRIQEQEADDKYRERSEFLVNKWRGGNITGGSYKTSGSEVPVIDLRSRTRRGQRQSGKVPLSPGQQYTAGDTFAGAGGASRGIELAGARLVFAVDHWDAAAKSLKANFAEDKTTVHTMDIYDFVTSPTINYRVDLLHLSPPCQVWSPAHTTPGQNDEMNEASLWSCTHIVNKVRPRLFTVEQTFGILAPRFQTHFGLFIAGFTDLGYSVRWKVINLKTFGLAQPRRRVIIFGAGPGEKLPPFPPPTHANGGAGGLKPLTTVRQVLRHVGRARNDPLHTPKPFDHPRTPWSPKGLLPNTMTCGGGQNYHWSGKRDFTLREYALLQGFPAFHQFEAPCIKKQIGNAFPPSVVKIFYTHLIAWLDKTDGADPSSR</sequence>
<evidence type="ECO:0000313" key="8">
    <source>
        <dbReference type="Proteomes" id="UP001172155"/>
    </source>
</evidence>
<organism evidence="7 8">
    <name type="scientific">Schizothecium vesticola</name>
    <dbReference type="NCBI Taxonomy" id="314040"/>
    <lineage>
        <taxon>Eukaryota</taxon>
        <taxon>Fungi</taxon>
        <taxon>Dikarya</taxon>
        <taxon>Ascomycota</taxon>
        <taxon>Pezizomycotina</taxon>
        <taxon>Sordariomycetes</taxon>
        <taxon>Sordariomycetidae</taxon>
        <taxon>Sordariales</taxon>
        <taxon>Schizotheciaceae</taxon>
        <taxon>Schizothecium</taxon>
    </lineage>
</organism>
<dbReference type="InterPro" id="IPR050390">
    <property type="entry name" value="C5-Methyltransferase"/>
</dbReference>
<dbReference type="GO" id="GO:0003677">
    <property type="term" value="F:DNA binding"/>
    <property type="evidence" value="ECO:0007669"/>
    <property type="project" value="TreeGrafter"/>
</dbReference>
<dbReference type="Pfam" id="PF00145">
    <property type="entry name" value="DNA_methylase"/>
    <property type="match status" value="2"/>
</dbReference>
<accession>A0AA40K8D0</accession>
<dbReference type="EMBL" id="JAUKUD010000003">
    <property type="protein sequence ID" value="KAK0749580.1"/>
    <property type="molecule type" value="Genomic_DNA"/>
</dbReference>
<dbReference type="EC" id="2.1.1.37" evidence="1"/>
<protein>
    <recommendedName>
        <fullName evidence="1">DNA (cytosine-5-)-methyltransferase</fullName>
        <ecNumber evidence="1">2.1.1.37</ecNumber>
    </recommendedName>
</protein>
<dbReference type="Gene3D" id="3.90.120.10">
    <property type="entry name" value="DNA Methylase, subunit A, domain 2"/>
    <property type="match status" value="1"/>
</dbReference>
<dbReference type="InterPro" id="IPR029063">
    <property type="entry name" value="SAM-dependent_MTases_sf"/>
</dbReference>
<dbReference type="GO" id="GO:0032259">
    <property type="term" value="P:methylation"/>
    <property type="evidence" value="ECO:0007669"/>
    <property type="project" value="UniProtKB-KW"/>
</dbReference>